<organism evidence="3 4">
    <name type="scientific">Wickerhamomyces anomalus (strain ATCC 58044 / CBS 1984 / NCYC 433 / NRRL Y-366-8)</name>
    <name type="common">Yeast</name>
    <name type="synonym">Hansenula anomala</name>
    <dbReference type="NCBI Taxonomy" id="683960"/>
    <lineage>
        <taxon>Eukaryota</taxon>
        <taxon>Fungi</taxon>
        <taxon>Dikarya</taxon>
        <taxon>Ascomycota</taxon>
        <taxon>Saccharomycotina</taxon>
        <taxon>Saccharomycetes</taxon>
        <taxon>Phaffomycetales</taxon>
        <taxon>Wickerhamomycetaceae</taxon>
        <taxon>Wickerhamomyces</taxon>
    </lineage>
</organism>
<protein>
    <recommendedName>
        <fullName evidence="2">Knr4/Smi1-like domain-containing protein</fullName>
    </recommendedName>
</protein>
<dbReference type="EMBL" id="KV454210">
    <property type="protein sequence ID" value="ODQ59864.1"/>
    <property type="molecule type" value="Genomic_DNA"/>
</dbReference>
<accession>A0A1E3P3T5</accession>
<dbReference type="GeneID" id="30202861"/>
<dbReference type="SMART" id="SM00860">
    <property type="entry name" value="SMI1_KNR4"/>
    <property type="match status" value="1"/>
</dbReference>
<evidence type="ECO:0000313" key="4">
    <source>
        <dbReference type="Proteomes" id="UP000094112"/>
    </source>
</evidence>
<evidence type="ECO:0000313" key="3">
    <source>
        <dbReference type="EMBL" id="ODQ59864.1"/>
    </source>
</evidence>
<dbReference type="InterPro" id="IPR037883">
    <property type="entry name" value="Knr4/Smi1-like_sf"/>
</dbReference>
<gene>
    <name evidence="3" type="ORF">WICANDRAFT_83897</name>
</gene>
<sequence length="256" mass="29559">MNTFTEVEQAINTIKQTIHSKFPSLQNIFHEGLSLNEIETFEKQCGLNLPKDVVAYLQLVNGENQACDFEIHEHVRDGGDDDDDEEDDDDEDDEDDDTVKELERQHQELAVFFGLKMLNLEGIKREYENLKKLSGNEEYVFKVPTYPEGSIRPTQLSCYWIALAYDDCGNSIGVDLKPGPNGKKGQVILWGKDFMESRIVICDSWLEFLNQFAKDLKNDELCEVHPEHPQGLFIKKYGLYNDYLFKTKLKEYTAMP</sequence>
<dbReference type="InterPro" id="IPR051873">
    <property type="entry name" value="KNR4/SMI1_regulator"/>
</dbReference>
<dbReference type="PANTHER" id="PTHR47432:SF1">
    <property type="entry name" value="CELL WALL ASSEMBLY REGULATOR SMI1"/>
    <property type="match status" value="1"/>
</dbReference>
<dbReference type="STRING" id="683960.A0A1E3P3T5"/>
<keyword evidence="4" id="KW-1185">Reference proteome</keyword>
<dbReference type="InterPro" id="IPR018958">
    <property type="entry name" value="Knr4/Smi1-like_dom"/>
</dbReference>
<dbReference type="OrthoDB" id="2305498at2759"/>
<dbReference type="Gene3D" id="3.40.1580.10">
    <property type="entry name" value="SMI1/KNR4-like"/>
    <property type="match status" value="1"/>
</dbReference>
<dbReference type="PANTHER" id="PTHR47432">
    <property type="entry name" value="CELL WALL ASSEMBLY REGULATOR SMI1"/>
    <property type="match status" value="1"/>
</dbReference>
<dbReference type="Pfam" id="PF09346">
    <property type="entry name" value="SMI1_KNR4"/>
    <property type="match status" value="1"/>
</dbReference>
<feature type="domain" description="Knr4/Smi1-like" evidence="2">
    <location>
        <begin position="32"/>
        <end position="211"/>
    </location>
</feature>
<dbReference type="RefSeq" id="XP_019039071.1">
    <property type="nucleotide sequence ID" value="XM_019185615.1"/>
</dbReference>
<name>A0A1E3P3T5_WICAA</name>
<dbReference type="AlphaFoldDB" id="A0A1E3P3T5"/>
<proteinExistence type="predicted"/>
<dbReference type="GO" id="GO:0070880">
    <property type="term" value="P:fungal-type cell wall beta-glucan biosynthetic process"/>
    <property type="evidence" value="ECO:0007669"/>
    <property type="project" value="TreeGrafter"/>
</dbReference>
<dbReference type="Proteomes" id="UP000094112">
    <property type="component" value="Unassembled WGS sequence"/>
</dbReference>
<feature type="compositionally biased region" description="Acidic residues" evidence="1">
    <location>
        <begin position="79"/>
        <end position="98"/>
    </location>
</feature>
<evidence type="ECO:0000259" key="2">
    <source>
        <dbReference type="SMART" id="SM00860"/>
    </source>
</evidence>
<dbReference type="GO" id="GO:0043332">
    <property type="term" value="C:mating projection tip"/>
    <property type="evidence" value="ECO:0007669"/>
    <property type="project" value="TreeGrafter"/>
</dbReference>
<dbReference type="SUPFAM" id="SSF160631">
    <property type="entry name" value="SMI1/KNR4-like"/>
    <property type="match status" value="1"/>
</dbReference>
<evidence type="ECO:0000256" key="1">
    <source>
        <dbReference type="SAM" id="MobiDB-lite"/>
    </source>
</evidence>
<feature type="region of interest" description="Disordered" evidence="1">
    <location>
        <begin position="74"/>
        <end position="99"/>
    </location>
</feature>
<reference evidence="3 4" key="1">
    <citation type="journal article" date="2016" name="Proc. Natl. Acad. Sci. U.S.A.">
        <title>Comparative genomics of biotechnologically important yeasts.</title>
        <authorList>
            <person name="Riley R."/>
            <person name="Haridas S."/>
            <person name="Wolfe K.H."/>
            <person name="Lopes M.R."/>
            <person name="Hittinger C.T."/>
            <person name="Goeker M."/>
            <person name="Salamov A.A."/>
            <person name="Wisecaver J.H."/>
            <person name="Long T.M."/>
            <person name="Calvey C.H."/>
            <person name="Aerts A.L."/>
            <person name="Barry K.W."/>
            <person name="Choi C."/>
            <person name="Clum A."/>
            <person name="Coughlan A.Y."/>
            <person name="Deshpande S."/>
            <person name="Douglass A.P."/>
            <person name="Hanson S.J."/>
            <person name="Klenk H.-P."/>
            <person name="LaButti K.M."/>
            <person name="Lapidus A."/>
            <person name="Lindquist E.A."/>
            <person name="Lipzen A.M."/>
            <person name="Meier-Kolthoff J.P."/>
            <person name="Ohm R.A."/>
            <person name="Otillar R.P."/>
            <person name="Pangilinan J.L."/>
            <person name="Peng Y."/>
            <person name="Rokas A."/>
            <person name="Rosa C.A."/>
            <person name="Scheuner C."/>
            <person name="Sibirny A.A."/>
            <person name="Slot J.C."/>
            <person name="Stielow J.B."/>
            <person name="Sun H."/>
            <person name="Kurtzman C.P."/>
            <person name="Blackwell M."/>
            <person name="Grigoriev I.V."/>
            <person name="Jeffries T.W."/>
        </authorList>
    </citation>
    <scope>NUCLEOTIDE SEQUENCE [LARGE SCALE GENOMIC DNA]</scope>
    <source>
        <strain evidence="4">ATCC 58044 / CBS 1984 / NCYC 433 / NRRL Y-366-8</strain>
    </source>
</reference>